<gene>
    <name evidence="6" type="ORF">EDC28_107196</name>
</gene>
<evidence type="ECO:0000259" key="5">
    <source>
        <dbReference type="Pfam" id="PF25954"/>
    </source>
</evidence>
<dbReference type="SUPFAM" id="SSF111369">
    <property type="entry name" value="HlyD-like secretion proteins"/>
    <property type="match status" value="2"/>
</dbReference>
<dbReference type="InterPro" id="IPR058625">
    <property type="entry name" value="MdtA-like_BSH"/>
</dbReference>
<sequence length="334" mass="36068">MSKRIIFLLVVVALAAGGGAWWWLHQGQETTDNAYVKADIVPVMSRINGTVTQILVADNQKVTAGTPLIQLDPRDYQVALAQAKADLAEQQSVLDHLVDRQNAQQTLVESAQASFDAANAELKRAQQQVDRLSRLSGKQYVSQDDLDAAELNRDAAKARLAQAKAQIASEQAQLQVILGEQPQLQATVDVAKAKVENAELQLSYTTITAPRDGFVTSRQVQLGQTASPGARLMSLVTPKIWVEANYKETQVAGMKIGQQVDIVADAKSGVTFKAHVESFAGATGSEFALLPPENATGNFTKVVQRLPVRLAFDNGQDLSVMRPGMSVLATVHTE</sequence>
<protein>
    <submittedName>
        <fullName evidence="6">Membrane fusion protein (Multidrug efflux system)</fullName>
    </submittedName>
</protein>
<dbReference type="RefSeq" id="WP_123422028.1">
    <property type="nucleotide sequence ID" value="NZ_RJUL01000007.1"/>
</dbReference>
<dbReference type="Pfam" id="PF25917">
    <property type="entry name" value="BSH_RND"/>
    <property type="match status" value="1"/>
</dbReference>
<proteinExistence type="inferred from homology"/>
<reference evidence="6 7" key="1">
    <citation type="submission" date="2018-11" db="EMBL/GenBank/DDBJ databases">
        <title>Genomic Encyclopedia of Type Strains, Phase IV (KMG-IV): sequencing the most valuable type-strain genomes for metagenomic binning, comparative biology and taxonomic classification.</title>
        <authorList>
            <person name="Goeker M."/>
        </authorList>
    </citation>
    <scope>NUCLEOTIDE SEQUENCE [LARGE SCALE GENOMIC DNA]</scope>
    <source>
        <strain evidence="6 7">DSM 21945</strain>
    </source>
</reference>
<evidence type="ECO:0000313" key="7">
    <source>
        <dbReference type="Proteomes" id="UP000268033"/>
    </source>
</evidence>
<feature type="domain" description="Multidrug resistance protein MdtA-like barrel-sandwich hybrid" evidence="4">
    <location>
        <begin position="40"/>
        <end position="236"/>
    </location>
</feature>
<evidence type="ECO:0000259" key="3">
    <source>
        <dbReference type="Pfam" id="PF25876"/>
    </source>
</evidence>
<feature type="coiled-coil region" evidence="2">
    <location>
        <begin position="80"/>
        <end position="180"/>
    </location>
</feature>
<dbReference type="PRINTS" id="PR01490">
    <property type="entry name" value="RTXTOXIND"/>
</dbReference>
<evidence type="ECO:0000259" key="4">
    <source>
        <dbReference type="Pfam" id="PF25917"/>
    </source>
</evidence>
<keyword evidence="7" id="KW-1185">Reference proteome</keyword>
<dbReference type="InterPro" id="IPR058624">
    <property type="entry name" value="MdtA-like_HH"/>
</dbReference>
<dbReference type="Gene3D" id="1.10.287.470">
    <property type="entry name" value="Helix hairpin bin"/>
    <property type="match status" value="2"/>
</dbReference>
<dbReference type="PANTHER" id="PTHR30386">
    <property type="entry name" value="MEMBRANE FUSION SUBUNIT OF EMRAB-TOLC MULTIDRUG EFFLUX PUMP"/>
    <property type="match status" value="1"/>
</dbReference>
<feature type="domain" description="Multidrug resistance protein MdtA-like alpha-helical hairpin" evidence="3">
    <location>
        <begin position="109"/>
        <end position="175"/>
    </location>
</feature>
<dbReference type="EMBL" id="RJUL01000007">
    <property type="protein sequence ID" value="ROQ24314.1"/>
    <property type="molecule type" value="Genomic_DNA"/>
</dbReference>
<dbReference type="STRING" id="584787.GCA_001247655_00610"/>
<evidence type="ECO:0000256" key="1">
    <source>
        <dbReference type="ARBA" id="ARBA00009477"/>
    </source>
</evidence>
<dbReference type="Pfam" id="PF25876">
    <property type="entry name" value="HH_MFP_RND"/>
    <property type="match status" value="1"/>
</dbReference>
<organism evidence="6 7">
    <name type="scientific">Gallaecimonas pentaromativorans</name>
    <dbReference type="NCBI Taxonomy" id="584787"/>
    <lineage>
        <taxon>Bacteria</taxon>
        <taxon>Pseudomonadati</taxon>
        <taxon>Pseudomonadota</taxon>
        <taxon>Gammaproteobacteria</taxon>
        <taxon>Enterobacterales</taxon>
        <taxon>Gallaecimonadaceae</taxon>
        <taxon>Gallaecimonas</taxon>
    </lineage>
</organism>
<evidence type="ECO:0000313" key="6">
    <source>
        <dbReference type="EMBL" id="ROQ24314.1"/>
    </source>
</evidence>
<dbReference type="AlphaFoldDB" id="A0A3N1NWV9"/>
<name>A0A3N1NWV9_9GAMM</name>
<accession>A0A3N1NWV9</accession>
<dbReference type="Pfam" id="PF25954">
    <property type="entry name" value="Beta-barrel_RND_2"/>
    <property type="match status" value="1"/>
</dbReference>
<dbReference type="Gene3D" id="2.40.50.100">
    <property type="match status" value="1"/>
</dbReference>
<evidence type="ECO:0000256" key="2">
    <source>
        <dbReference type="SAM" id="Coils"/>
    </source>
</evidence>
<dbReference type="InterPro" id="IPR050739">
    <property type="entry name" value="MFP"/>
</dbReference>
<comment type="caution">
    <text evidence="6">The sequence shown here is derived from an EMBL/GenBank/DDBJ whole genome shotgun (WGS) entry which is preliminary data.</text>
</comment>
<feature type="domain" description="CusB-like beta-barrel" evidence="5">
    <location>
        <begin position="239"/>
        <end position="278"/>
    </location>
</feature>
<dbReference type="InterPro" id="IPR058792">
    <property type="entry name" value="Beta-barrel_RND_2"/>
</dbReference>
<dbReference type="Gene3D" id="2.40.30.170">
    <property type="match status" value="1"/>
</dbReference>
<keyword evidence="2" id="KW-0175">Coiled coil</keyword>
<comment type="similarity">
    <text evidence="1">Belongs to the membrane fusion protein (MFP) (TC 8.A.1) family.</text>
</comment>
<dbReference type="Proteomes" id="UP000268033">
    <property type="component" value="Unassembled WGS sequence"/>
</dbReference>
<dbReference type="PANTHER" id="PTHR30386:SF24">
    <property type="entry name" value="MULTIDRUG RESISTANCE EFFLUX PUMP"/>
    <property type="match status" value="1"/>
</dbReference>